<proteinExistence type="predicted"/>
<sequence length="204" mass="22331">MRSRFLILCFLCNLLAGCATTTFPPVDVYTISLLSNYSNDRVEIADHSNVILKVSPVRGARPFTSTAFLYKDTQHGLNHYAYSRWSDVPVKILQTYFQVALEKSAQFRAVVPTGSVSNADYLLESTLLDFSHHINDDGSSDGVIRVRFYVINNATKTVLATTELVSKVPASLKNAQGAAVALNIAASNVARDLVFWVIAGVGKI</sequence>
<dbReference type="STRING" id="619304.SAMN05421760_112142"/>
<accession>A0A1N7P529</accession>
<dbReference type="RefSeq" id="WP_076496117.1">
    <property type="nucleotide sequence ID" value="NZ_FTOE01000012.1"/>
</dbReference>
<keyword evidence="4" id="KW-1185">Reference proteome</keyword>
<dbReference type="Proteomes" id="UP000185999">
    <property type="component" value="Unassembled WGS sequence"/>
</dbReference>
<name>A0A1N7P529_9GAMM</name>
<evidence type="ECO:0000313" key="3">
    <source>
        <dbReference type="EMBL" id="SIT05684.1"/>
    </source>
</evidence>
<dbReference type="SUPFAM" id="SSF159594">
    <property type="entry name" value="XCC0632-like"/>
    <property type="match status" value="1"/>
</dbReference>
<organism evidence="3 4">
    <name type="scientific">Neptunomonas antarctica</name>
    <dbReference type="NCBI Taxonomy" id="619304"/>
    <lineage>
        <taxon>Bacteria</taxon>
        <taxon>Pseudomonadati</taxon>
        <taxon>Pseudomonadota</taxon>
        <taxon>Gammaproteobacteria</taxon>
        <taxon>Oceanospirillales</taxon>
        <taxon>Oceanospirillaceae</taxon>
        <taxon>Neptunomonas</taxon>
    </lineage>
</organism>
<dbReference type="Pfam" id="PF03886">
    <property type="entry name" value="ABC_trans_aux"/>
    <property type="match status" value="1"/>
</dbReference>
<gene>
    <name evidence="3" type="ORF">SAMN05421760_112142</name>
</gene>
<feature type="domain" description="ABC-type transport auxiliary lipoprotein component" evidence="2">
    <location>
        <begin position="47"/>
        <end position="193"/>
    </location>
</feature>
<protein>
    <submittedName>
        <fullName evidence="3">Cholesterol transport system auxiliary component</fullName>
    </submittedName>
</protein>
<dbReference type="AlphaFoldDB" id="A0A1N7P529"/>
<evidence type="ECO:0000313" key="4">
    <source>
        <dbReference type="Proteomes" id="UP000185999"/>
    </source>
</evidence>
<dbReference type="Gene3D" id="3.40.50.10610">
    <property type="entry name" value="ABC-type transport auxiliary lipoprotein component"/>
    <property type="match status" value="1"/>
</dbReference>
<reference evidence="4" key="1">
    <citation type="submission" date="2017-01" db="EMBL/GenBank/DDBJ databases">
        <authorList>
            <person name="Varghese N."/>
            <person name="Submissions S."/>
        </authorList>
    </citation>
    <scope>NUCLEOTIDE SEQUENCE [LARGE SCALE GENOMIC DNA]</scope>
    <source>
        <strain evidence="4">DSM 22306</strain>
    </source>
</reference>
<evidence type="ECO:0000259" key="2">
    <source>
        <dbReference type="Pfam" id="PF03886"/>
    </source>
</evidence>
<keyword evidence="1" id="KW-0732">Signal</keyword>
<dbReference type="InterPro" id="IPR005586">
    <property type="entry name" value="ABC_trans_aux"/>
</dbReference>
<dbReference type="EMBL" id="FTOE01000012">
    <property type="protein sequence ID" value="SIT05684.1"/>
    <property type="molecule type" value="Genomic_DNA"/>
</dbReference>
<feature type="signal peptide" evidence="1">
    <location>
        <begin position="1"/>
        <end position="21"/>
    </location>
</feature>
<evidence type="ECO:0000256" key="1">
    <source>
        <dbReference type="SAM" id="SignalP"/>
    </source>
</evidence>
<feature type="chain" id="PRO_5012320310" evidence="1">
    <location>
        <begin position="22"/>
        <end position="204"/>
    </location>
</feature>
<dbReference type="PROSITE" id="PS51257">
    <property type="entry name" value="PROKAR_LIPOPROTEIN"/>
    <property type="match status" value="1"/>
</dbReference>